<feature type="coiled-coil region" evidence="1">
    <location>
        <begin position="532"/>
        <end position="559"/>
    </location>
</feature>
<gene>
    <name evidence="2" type="ORF">CH364_03845</name>
</gene>
<comment type="caution">
    <text evidence="2">The sequence shown here is derived from an EMBL/GenBank/DDBJ whole genome shotgun (WGS) entry which is preliminary data.</text>
</comment>
<evidence type="ECO:0000256" key="1">
    <source>
        <dbReference type="SAM" id="Coils"/>
    </source>
</evidence>
<dbReference type="NCBIfam" id="TIGR04388">
    <property type="entry name" value="Lepto_longest"/>
    <property type="match status" value="1"/>
</dbReference>
<accession>A0A2N0AM37</accession>
<evidence type="ECO:0000313" key="3">
    <source>
        <dbReference type="Proteomes" id="UP000232145"/>
    </source>
</evidence>
<dbReference type="RefSeq" id="WP_100742283.1">
    <property type="nucleotide sequence ID" value="NZ_NPDW01000001.1"/>
</dbReference>
<evidence type="ECO:0000313" key="2">
    <source>
        <dbReference type="EMBL" id="PJZ85382.1"/>
    </source>
</evidence>
<protein>
    <recommendedName>
        <fullName evidence="4">TIGR04388 family protein</fullName>
    </recommendedName>
</protein>
<dbReference type="InterPro" id="IPR030885">
    <property type="entry name" value="Lepto_longest"/>
</dbReference>
<keyword evidence="3" id="KW-1185">Reference proteome</keyword>
<sequence length="1960" mass="217716">MNSKSSFYFFIIFSLGFLSFTCNVYSQSISETWNPPVYQSSDYSEFYGNLYFTNSLDEWESRVHEVLYLSMSQWQENADKIVEQILSQENGEDAFVSNDGYLDERRRSLFTEISILYSAWERDLIDDYFDNRNAFLDKLETGKVDALYFYRIGQKSLYEDYTAEELSATENRNQILESAKEWEFQWDQTRQEGLDSFANSISQLESDYQNYIQSLSETENKFSENLNAINSYKDTVKVALHEIVTQLKTGLDSSCSVSTGCQYKNFDGSFNDAGKLFSTFIGELSLQLSQSEIDPDSLLTSISTKIRDFLSDESNKAFSEYTVFKDQIYTYQTGFQIQLNQSKSSFDLVGAEWRLRNQTYHDLSSGYKYENWLTGGSGEVGTFGQVFDPEMQGIFQSIHHSDTERLISIINNKLGSGRRVQSLVSANLYTDAYHFINNQKIGDFYIPFDGATYTHGNLLLDGKGKYGYWTGDRFITIFTPGTISFQMGAIGYALLYEMYDENSSQSSLYWKDNYSQLDGQSDHFQKKLLPAVSHWESKVKEYSDRYEDWKENRNNLVLEAASKFEANRLEIERSKEEWLQRLEDEKHLGLKTWTELYQAGETTTNPPPVISVWTPQVKKEEFLDAKALEYHSLANFEESIGGIQIGGSGLLSEFQRTITGVGQYASLVQMNRDLEELQSSEQTKLINQMAYSLNFDSLGGRELTKEELILLGSYDGSQLTEEEQSRFGSCYENPSADLCKNLLKKEYDTTIDRKNGVLTLKKEIYNGLLAGKNEEGQYNAGKTEEIRQIQLSSIGKINVPNGNSFFTTWRDEDWATLFQKKADIAQSFLADSLKNDKKYITSNINSIQDVNNRNRELFFIRKESQESADSLVQELAIAYFTGGASGMRASLKGKLDSAINSELAKAWINATGGSESDIQTASMVIDFMRGRRTARKIKSRDQYISIENPIQAMEKIVAKTVSTTLKAADAVTLGLSTVTLNMIQAPIMAITKLAVGERKYNELNDQIAGSGKSLEEISDNEQLLIKNGIAMEISRGTGIPAEAISKILGDKYSQRKAKKANKKMAKNPIFDMGSQIVGAFGGMLKTAIVAVGLPEDEIQSIMEDTNEIINAGDVNHSASTSASFGYTLQAFGMQASWTKYQSQYLNLRDSKAVVEELGKKALAKEIAKSMGIDESVIGQLVDSSYSSYQKQKTDKKAKSNAVRQTVVNAASIAITLGASGMLTGVNSALSSIGKAVSSISNGFLPATTQVGQAVASTFIQTIAGSHEGPKGAVAGFANGVLGGISQGMGKIQSGFLKGMIPGVGITYSEKNGWGGSLGIGNSISNISLSFSEMGNTSVQASKSLGGGVQLSADVTTNGAANVGLNYNPTGEGPRNDWNFSMMYDLNGGGLSGSIGYIDPNSKLGLTSSIDRYGISTSSELQGITLGTNSEDGFELQEMNFAEQNINVAQDASDTGDKDTVSLQESDSDFFSDFATAAGTMGTLLLGGLSLGMGIRNRLSESLVDPISIGSESESLTFESSNDKSFFGNFTNPFKGGVTRIWDAISKFAIGFSSDKNTSDKYNSNSETNQKTQSEQIKKIETSLIDDYSKDSRLDTEKKLYELRKMGSDTTEIEAKLKKLRGGKDVPIPKSIEKELNEYIRLREGNSQFPFEPEKTIYVPSTEALAGINLKQDTKKETNASYLRRLGKEISEASKNVDLSTKELVTEHAVNVAKLLAESLKGKISYERYKLIDGKEVVSAVNPVDANGFRSVDGLDCIRFIGAVLNASGITTNGSFANLNTDVYQMPDEIKNMDLEYDNRNVHYNGVEYFRQSSSFMTLVSDRLTTSKNLSDHIANFKSKELNVGLIGITRANENLSNSKVSAVKSDHVYMITDKRFNPELGVFEYQIAESRGGKGIDNRWIRSETNKILRKELEKNLEKQKLSKKSINERISKTLESSEESTYLTRSEFYELRPQIRVGD</sequence>
<name>A0A2N0AM37_9LEPT</name>
<keyword evidence="1" id="KW-0175">Coiled coil</keyword>
<dbReference type="EMBL" id="NPDX01000001">
    <property type="protein sequence ID" value="PJZ85382.1"/>
    <property type="molecule type" value="Genomic_DNA"/>
</dbReference>
<evidence type="ECO:0008006" key="4">
    <source>
        <dbReference type="Google" id="ProtNLM"/>
    </source>
</evidence>
<dbReference type="OrthoDB" id="345532at2"/>
<dbReference type="Proteomes" id="UP000232145">
    <property type="component" value="Unassembled WGS sequence"/>
</dbReference>
<reference evidence="2 3" key="1">
    <citation type="submission" date="2017-07" db="EMBL/GenBank/DDBJ databases">
        <title>Leptospira spp. isolated from tropical soils.</title>
        <authorList>
            <person name="Thibeaux R."/>
            <person name="Iraola G."/>
            <person name="Ferres I."/>
            <person name="Bierque E."/>
            <person name="Girault D."/>
            <person name="Soupe-Gilbert M.-E."/>
            <person name="Picardeau M."/>
            <person name="Goarant C."/>
        </authorList>
    </citation>
    <scope>NUCLEOTIDE SEQUENCE [LARGE SCALE GENOMIC DNA]</scope>
    <source>
        <strain evidence="2 3">FH2-B-A1</strain>
    </source>
</reference>
<proteinExistence type="predicted"/>
<organism evidence="2 3">
    <name type="scientific">Leptospira harrisiae</name>
    <dbReference type="NCBI Taxonomy" id="2023189"/>
    <lineage>
        <taxon>Bacteria</taxon>
        <taxon>Pseudomonadati</taxon>
        <taxon>Spirochaetota</taxon>
        <taxon>Spirochaetia</taxon>
        <taxon>Leptospirales</taxon>
        <taxon>Leptospiraceae</taxon>
        <taxon>Leptospira</taxon>
    </lineage>
</organism>